<keyword evidence="2" id="KW-1185">Reference proteome</keyword>
<accession>A0A553PAS0</accession>
<protein>
    <submittedName>
        <fullName evidence="1">Uncharacterized protein</fullName>
    </submittedName>
</protein>
<organism evidence="1 2">
    <name type="scientific">Tigriopus californicus</name>
    <name type="common">Marine copepod</name>
    <dbReference type="NCBI Taxonomy" id="6832"/>
    <lineage>
        <taxon>Eukaryota</taxon>
        <taxon>Metazoa</taxon>
        <taxon>Ecdysozoa</taxon>
        <taxon>Arthropoda</taxon>
        <taxon>Crustacea</taxon>
        <taxon>Multicrustacea</taxon>
        <taxon>Hexanauplia</taxon>
        <taxon>Copepoda</taxon>
        <taxon>Harpacticoida</taxon>
        <taxon>Harpacticidae</taxon>
        <taxon>Tigriopus</taxon>
    </lineage>
</organism>
<evidence type="ECO:0000313" key="1">
    <source>
        <dbReference type="EMBL" id="TRY74777.1"/>
    </source>
</evidence>
<sequence length="141" mass="15876">MEQGGNDDFITDVGLLQAHGFNVAGIKKLKMAGIYTVRGVQMIKKKLCGSAPPLSQTLWFVFREFGIGQTPGTRVGIHVDQKRSFNWIRKTHLDSTAHRLIADRFSLDQESVLDNGLYAGAYCLEQEMDFWISLRPSSTKR</sequence>
<gene>
    <name evidence="1" type="ORF">TCAL_09512</name>
</gene>
<dbReference type="STRING" id="6832.A0A553PAS0"/>
<dbReference type="Proteomes" id="UP000318571">
    <property type="component" value="Chromosome 2"/>
</dbReference>
<comment type="caution">
    <text evidence="1">The sequence shown here is derived from an EMBL/GenBank/DDBJ whole genome shotgun (WGS) entry which is preliminary data.</text>
</comment>
<evidence type="ECO:0000313" key="2">
    <source>
        <dbReference type="Proteomes" id="UP000318571"/>
    </source>
</evidence>
<name>A0A553PAS0_TIGCA</name>
<proteinExistence type="predicted"/>
<reference evidence="1 2" key="1">
    <citation type="journal article" date="2018" name="Nat. Ecol. Evol.">
        <title>Genomic signatures of mitonuclear coevolution across populations of Tigriopus californicus.</title>
        <authorList>
            <person name="Barreto F.S."/>
            <person name="Watson E.T."/>
            <person name="Lima T.G."/>
            <person name="Willett C.S."/>
            <person name="Edmands S."/>
            <person name="Li W."/>
            <person name="Burton R.S."/>
        </authorList>
    </citation>
    <scope>NUCLEOTIDE SEQUENCE [LARGE SCALE GENOMIC DNA]</scope>
    <source>
        <strain evidence="1 2">San Diego</strain>
    </source>
</reference>
<dbReference type="AlphaFoldDB" id="A0A553PAS0"/>
<dbReference type="Gene3D" id="1.10.150.20">
    <property type="entry name" value="5' to 3' exonuclease, C-terminal subdomain"/>
    <property type="match status" value="1"/>
</dbReference>
<dbReference type="EMBL" id="VCGU01000005">
    <property type="protein sequence ID" value="TRY74777.1"/>
    <property type="molecule type" value="Genomic_DNA"/>
</dbReference>
<dbReference type="OrthoDB" id="10251254at2759"/>